<accession>A0ABP9BU78</accession>
<gene>
    <name evidence="1" type="ORF">GCM10023352_18930</name>
</gene>
<comment type="caution">
    <text evidence="1">The sequence shown here is derived from an EMBL/GenBank/DDBJ whole genome shotgun (WGS) entry which is preliminary data.</text>
</comment>
<dbReference type="EMBL" id="BAABKP010000005">
    <property type="protein sequence ID" value="GAA4799284.1"/>
    <property type="molecule type" value="Genomic_DNA"/>
</dbReference>
<dbReference type="Pfam" id="PF10722">
    <property type="entry name" value="YbjN"/>
    <property type="match status" value="1"/>
</dbReference>
<sequence length="151" mass="16509">MGFFDSALAPAAALQPLTAERLQQALTRLEVNCDEEGGNLIAQFEQGYFFFLLMGKGQLLNIRGTWRGSLPVDKLPVASAFAESWNREMVLPKTYPTVFEQDSQQLVIMMAETNHPTGAGLTDEQLDELLSTGISAGLNVFEALNQNLGEA</sequence>
<keyword evidence="2" id="KW-1185">Reference proteome</keyword>
<dbReference type="Proteomes" id="UP001500187">
    <property type="component" value="Unassembled WGS sequence"/>
</dbReference>
<evidence type="ECO:0000313" key="2">
    <source>
        <dbReference type="Proteomes" id="UP001500187"/>
    </source>
</evidence>
<dbReference type="InterPro" id="IPR019660">
    <property type="entry name" value="Put_sensory_transdc_reg_YbjN"/>
</dbReference>
<organism evidence="1 2">
    <name type="scientific">Rothia endophytica</name>
    <dbReference type="NCBI Taxonomy" id="1324766"/>
    <lineage>
        <taxon>Bacteria</taxon>
        <taxon>Bacillati</taxon>
        <taxon>Actinomycetota</taxon>
        <taxon>Actinomycetes</taxon>
        <taxon>Micrococcales</taxon>
        <taxon>Micrococcaceae</taxon>
        <taxon>Rothia</taxon>
    </lineage>
</organism>
<name>A0ABP9BU78_9MICC</name>
<reference evidence="2" key="1">
    <citation type="journal article" date="2019" name="Int. J. Syst. Evol. Microbiol.">
        <title>The Global Catalogue of Microorganisms (GCM) 10K type strain sequencing project: providing services to taxonomists for standard genome sequencing and annotation.</title>
        <authorList>
            <consortium name="The Broad Institute Genomics Platform"/>
            <consortium name="The Broad Institute Genome Sequencing Center for Infectious Disease"/>
            <person name="Wu L."/>
            <person name="Ma J."/>
        </authorList>
    </citation>
    <scope>NUCLEOTIDE SEQUENCE [LARGE SCALE GENOMIC DNA]</scope>
    <source>
        <strain evidence="2">JCM 18541</strain>
    </source>
</reference>
<evidence type="ECO:0000313" key="1">
    <source>
        <dbReference type="EMBL" id="GAA4799284.1"/>
    </source>
</evidence>
<protein>
    <recommendedName>
        <fullName evidence="3">YbjN domain-containing protein</fullName>
    </recommendedName>
</protein>
<evidence type="ECO:0008006" key="3">
    <source>
        <dbReference type="Google" id="ProtNLM"/>
    </source>
</evidence>
<proteinExistence type="predicted"/>